<keyword evidence="13" id="KW-1185">Reference proteome</keyword>
<keyword evidence="7 11" id="KW-0418">Kinase</keyword>
<comment type="caution">
    <text evidence="11">Lacks conserved residue(s) required for the propagation of feature annotation.</text>
</comment>
<gene>
    <name evidence="11" type="primary">aroK</name>
    <name evidence="12" type="ORF">P6N53_15670</name>
</gene>
<evidence type="ECO:0000256" key="4">
    <source>
        <dbReference type="ARBA" id="ARBA00022605"/>
    </source>
</evidence>
<keyword evidence="4 11" id="KW-0028">Amino-acid biosynthesis</keyword>
<dbReference type="InterPro" id="IPR000623">
    <property type="entry name" value="Shikimate_kinase/TSH1"/>
</dbReference>
<keyword evidence="5 11" id="KW-0808">Transferase</keyword>
<evidence type="ECO:0000256" key="9">
    <source>
        <dbReference type="ARBA" id="ARBA00023141"/>
    </source>
</evidence>
<dbReference type="InterPro" id="IPR023000">
    <property type="entry name" value="Shikimate_kinase_CS"/>
</dbReference>
<comment type="subunit">
    <text evidence="11">Monomer.</text>
</comment>
<dbReference type="SUPFAM" id="SSF52540">
    <property type="entry name" value="P-loop containing nucleoside triphosphate hydrolases"/>
    <property type="match status" value="1"/>
</dbReference>
<comment type="similarity">
    <text evidence="2 11">Belongs to the shikimate kinase family.</text>
</comment>
<dbReference type="GO" id="GO:0005524">
    <property type="term" value="F:ATP binding"/>
    <property type="evidence" value="ECO:0007669"/>
    <property type="project" value="UniProtKB-UniRule"/>
</dbReference>
<dbReference type="Pfam" id="PF01202">
    <property type="entry name" value="SKI"/>
    <property type="match status" value="1"/>
</dbReference>
<dbReference type="GO" id="GO:0000287">
    <property type="term" value="F:magnesium ion binding"/>
    <property type="evidence" value="ECO:0007669"/>
    <property type="project" value="UniProtKB-UniRule"/>
</dbReference>
<comment type="catalytic activity">
    <reaction evidence="10 11">
        <text>shikimate + ATP = 3-phosphoshikimate + ADP + H(+)</text>
        <dbReference type="Rhea" id="RHEA:13121"/>
        <dbReference type="ChEBI" id="CHEBI:15378"/>
        <dbReference type="ChEBI" id="CHEBI:30616"/>
        <dbReference type="ChEBI" id="CHEBI:36208"/>
        <dbReference type="ChEBI" id="CHEBI:145989"/>
        <dbReference type="ChEBI" id="CHEBI:456216"/>
        <dbReference type="EC" id="2.7.1.71"/>
    </reaction>
</comment>
<evidence type="ECO:0000256" key="5">
    <source>
        <dbReference type="ARBA" id="ARBA00022679"/>
    </source>
</evidence>
<protein>
    <recommendedName>
        <fullName evidence="3 11">Shikimate kinase</fullName>
        <shortName evidence="11">SK</shortName>
        <ecNumber evidence="3 11">2.7.1.71</ecNumber>
    </recommendedName>
</protein>
<evidence type="ECO:0000256" key="7">
    <source>
        <dbReference type="ARBA" id="ARBA00022777"/>
    </source>
</evidence>
<feature type="binding site" evidence="11">
    <location>
        <position position="136"/>
    </location>
    <ligand>
        <name>substrate</name>
    </ligand>
</feature>
<feature type="binding site" evidence="11">
    <location>
        <position position="33"/>
    </location>
    <ligand>
        <name>substrate</name>
    </ligand>
</feature>
<dbReference type="CDD" id="cd00464">
    <property type="entry name" value="SK"/>
    <property type="match status" value="1"/>
</dbReference>
<dbReference type="RefSeq" id="WP_304544807.1">
    <property type="nucleotide sequence ID" value="NZ_JARPTC010000023.1"/>
</dbReference>
<keyword evidence="9 11" id="KW-0057">Aromatic amino acid biosynthesis</keyword>
<evidence type="ECO:0000256" key="8">
    <source>
        <dbReference type="ARBA" id="ARBA00022840"/>
    </source>
</evidence>
<evidence type="ECO:0000256" key="1">
    <source>
        <dbReference type="ARBA" id="ARBA00004842"/>
    </source>
</evidence>
<keyword evidence="11" id="KW-0479">Metal-binding</keyword>
<dbReference type="PROSITE" id="PS01128">
    <property type="entry name" value="SHIKIMATE_KINASE"/>
    <property type="match status" value="1"/>
</dbReference>
<evidence type="ECO:0000256" key="10">
    <source>
        <dbReference type="ARBA" id="ARBA00048567"/>
    </source>
</evidence>
<name>A0AAW7ZH09_9FIRM</name>
<dbReference type="GO" id="GO:0005829">
    <property type="term" value="C:cytosol"/>
    <property type="evidence" value="ECO:0007669"/>
    <property type="project" value="TreeGrafter"/>
</dbReference>
<evidence type="ECO:0000256" key="2">
    <source>
        <dbReference type="ARBA" id="ARBA00006997"/>
    </source>
</evidence>
<keyword evidence="11" id="KW-0460">Magnesium</keyword>
<dbReference type="GO" id="GO:0009073">
    <property type="term" value="P:aromatic amino acid family biosynthetic process"/>
    <property type="evidence" value="ECO:0007669"/>
    <property type="project" value="UniProtKB-KW"/>
</dbReference>
<feature type="binding site" evidence="11">
    <location>
        <begin position="11"/>
        <end position="16"/>
    </location>
    <ligand>
        <name>ATP</name>
        <dbReference type="ChEBI" id="CHEBI:30616"/>
    </ligand>
</feature>
<dbReference type="InterPro" id="IPR027417">
    <property type="entry name" value="P-loop_NTPase"/>
</dbReference>
<sequence>MKSVILIGFMGSGKSTVGSRLAKRLGYKFIDTDCAIEDVTGLTVERIFSKYGVKRFRGEEALLVTKLAGKDNLVISTGGGLVLSEENVRLLTTNGVFVSLRATADTIMKRVRNKRTRPLLAKGNLRETVTSLLEQRKEAYGIAELTIDVDQLTPEQIVDIIYKYLKEREYI</sequence>
<dbReference type="NCBIfam" id="NF010553">
    <property type="entry name" value="PRK13947.1"/>
    <property type="match status" value="1"/>
</dbReference>
<comment type="subcellular location">
    <subcellularLocation>
        <location evidence="11">Cytoplasm</location>
    </subcellularLocation>
</comment>
<dbReference type="AlphaFoldDB" id="A0AAW7ZH09"/>
<keyword evidence="8 11" id="KW-0067">ATP-binding</keyword>
<dbReference type="Gene3D" id="3.40.50.300">
    <property type="entry name" value="P-loop containing nucleotide triphosphate hydrolases"/>
    <property type="match status" value="1"/>
</dbReference>
<dbReference type="InterPro" id="IPR031322">
    <property type="entry name" value="Shikimate/glucono_kinase"/>
</dbReference>
<dbReference type="PANTHER" id="PTHR21087">
    <property type="entry name" value="SHIKIMATE KINASE"/>
    <property type="match status" value="1"/>
</dbReference>
<comment type="cofactor">
    <cofactor evidence="11">
        <name>Mg(2+)</name>
        <dbReference type="ChEBI" id="CHEBI:18420"/>
    </cofactor>
    <text evidence="11">Binds 1 Mg(2+) ion per subunit.</text>
</comment>
<dbReference type="GO" id="GO:0009423">
    <property type="term" value="P:chorismate biosynthetic process"/>
    <property type="evidence" value="ECO:0007669"/>
    <property type="project" value="UniProtKB-UniRule"/>
</dbReference>
<comment type="pathway">
    <text evidence="1 11">Metabolic intermediate biosynthesis; chorismate biosynthesis; chorismate from D-erythrose 4-phosphate and phosphoenolpyruvate: step 5/7.</text>
</comment>
<comment type="function">
    <text evidence="11">Catalyzes the specific phosphorylation of the 3-hydroxyl group of shikimic acid using ATP as a cosubstrate.</text>
</comment>
<accession>A0AAW7ZH09</accession>
<evidence type="ECO:0000313" key="12">
    <source>
        <dbReference type="EMBL" id="MDO7788667.1"/>
    </source>
</evidence>
<keyword evidence="11" id="KW-0963">Cytoplasm</keyword>
<dbReference type="EC" id="2.7.1.71" evidence="3 11"/>
<feature type="binding site" evidence="11">
    <location>
        <position position="117"/>
    </location>
    <ligand>
        <name>ATP</name>
        <dbReference type="ChEBI" id="CHEBI:30616"/>
    </ligand>
</feature>
<reference evidence="12" key="1">
    <citation type="journal article" date="2023" name="J. Hazard. Mater.">
        <title>Anaerobic biodegradation of pyrene and benzo[a]pyrene by a new sulfate-reducing Desulforamulus aquiferis strain DSA.</title>
        <authorList>
            <person name="Zhang Z."/>
            <person name="Sun J."/>
            <person name="Gong X."/>
            <person name="Wang C."/>
            <person name="Wang H."/>
        </authorList>
    </citation>
    <scope>NUCLEOTIDE SEQUENCE</scope>
    <source>
        <strain evidence="12">DSA</strain>
    </source>
</reference>
<keyword evidence="6 11" id="KW-0547">Nucleotide-binding</keyword>
<feature type="binding site" evidence="11">
    <location>
        <position position="79"/>
    </location>
    <ligand>
        <name>substrate</name>
    </ligand>
</feature>
<feature type="binding site" evidence="11">
    <location>
        <position position="57"/>
    </location>
    <ligand>
        <name>substrate</name>
    </ligand>
</feature>
<dbReference type="GO" id="GO:0004765">
    <property type="term" value="F:shikimate kinase activity"/>
    <property type="evidence" value="ECO:0007669"/>
    <property type="project" value="UniProtKB-UniRule"/>
</dbReference>
<dbReference type="PANTHER" id="PTHR21087:SF16">
    <property type="entry name" value="SHIKIMATE KINASE 1, CHLOROPLASTIC"/>
    <property type="match status" value="1"/>
</dbReference>
<dbReference type="PRINTS" id="PR01100">
    <property type="entry name" value="SHIKIMTKNASE"/>
</dbReference>
<dbReference type="GO" id="GO:0008652">
    <property type="term" value="P:amino acid biosynthetic process"/>
    <property type="evidence" value="ECO:0007669"/>
    <property type="project" value="UniProtKB-KW"/>
</dbReference>
<feature type="binding site" evidence="11">
    <location>
        <position position="15"/>
    </location>
    <ligand>
        <name>Mg(2+)</name>
        <dbReference type="ChEBI" id="CHEBI:18420"/>
    </ligand>
</feature>
<evidence type="ECO:0000256" key="3">
    <source>
        <dbReference type="ARBA" id="ARBA00012154"/>
    </source>
</evidence>
<evidence type="ECO:0000256" key="11">
    <source>
        <dbReference type="HAMAP-Rule" id="MF_00109"/>
    </source>
</evidence>
<dbReference type="EMBL" id="JARPTC010000023">
    <property type="protein sequence ID" value="MDO7788667.1"/>
    <property type="molecule type" value="Genomic_DNA"/>
</dbReference>
<comment type="caution">
    <text evidence="12">The sequence shown here is derived from an EMBL/GenBank/DDBJ whole genome shotgun (WGS) entry which is preliminary data.</text>
</comment>
<evidence type="ECO:0000256" key="6">
    <source>
        <dbReference type="ARBA" id="ARBA00022741"/>
    </source>
</evidence>
<organism evidence="12 13">
    <name type="scientific">Desulforamulus aquiferis</name>
    <dbReference type="NCBI Taxonomy" id="1397668"/>
    <lineage>
        <taxon>Bacteria</taxon>
        <taxon>Bacillati</taxon>
        <taxon>Bacillota</taxon>
        <taxon>Clostridia</taxon>
        <taxon>Eubacteriales</taxon>
        <taxon>Peptococcaceae</taxon>
        <taxon>Desulforamulus</taxon>
    </lineage>
</organism>
<dbReference type="Proteomes" id="UP001172911">
    <property type="component" value="Unassembled WGS sequence"/>
</dbReference>
<evidence type="ECO:0000313" key="13">
    <source>
        <dbReference type="Proteomes" id="UP001172911"/>
    </source>
</evidence>
<reference evidence="12" key="2">
    <citation type="submission" date="2023-03" db="EMBL/GenBank/DDBJ databases">
        <authorList>
            <person name="Zhang Z."/>
        </authorList>
    </citation>
    <scope>NUCLEOTIDE SEQUENCE</scope>
    <source>
        <strain evidence="12">DSA</strain>
    </source>
</reference>
<proteinExistence type="inferred from homology"/>
<dbReference type="HAMAP" id="MF_00109">
    <property type="entry name" value="Shikimate_kinase"/>
    <property type="match status" value="1"/>
</dbReference>